<name>A0A839GFL4_9BACT</name>
<evidence type="ECO:0000313" key="1">
    <source>
        <dbReference type="EMBL" id="MBA9078434.1"/>
    </source>
</evidence>
<proteinExistence type="predicted"/>
<accession>A0A839GFL4</accession>
<comment type="caution">
    <text evidence="1">The sequence shown here is derived from an EMBL/GenBank/DDBJ whole genome shotgun (WGS) entry which is preliminary data.</text>
</comment>
<evidence type="ECO:0000313" key="2">
    <source>
        <dbReference type="Proteomes" id="UP000563094"/>
    </source>
</evidence>
<dbReference type="EMBL" id="JACJIQ010000013">
    <property type="protein sequence ID" value="MBA9078434.1"/>
    <property type="molecule type" value="Genomic_DNA"/>
</dbReference>
<dbReference type="AlphaFoldDB" id="A0A839GFL4"/>
<gene>
    <name evidence="1" type="ORF">FHS90_003162</name>
</gene>
<protein>
    <submittedName>
        <fullName evidence="1">Uncharacterized protein</fullName>
    </submittedName>
</protein>
<dbReference type="Proteomes" id="UP000563094">
    <property type="component" value="Unassembled WGS sequence"/>
</dbReference>
<reference evidence="1 2" key="1">
    <citation type="submission" date="2020-08" db="EMBL/GenBank/DDBJ databases">
        <title>Genomic Encyclopedia of Type Strains, Phase IV (KMG-IV): sequencing the most valuable type-strain genomes for metagenomic binning, comparative biology and taxonomic classification.</title>
        <authorList>
            <person name="Goeker M."/>
        </authorList>
    </citation>
    <scope>NUCLEOTIDE SEQUENCE [LARGE SCALE GENOMIC DNA]</scope>
    <source>
        <strain evidence="1 2">DSM 29854</strain>
    </source>
</reference>
<organism evidence="1 2">
    <name type="scientific">Rufibacter quisquiliarum</name>
    <dbReference type="NCBI Taxonomy" id="1549639"/>
    <lineage>
        <taxon>Bacteria</taxon>
        <taxon>Pseudomonadati</taxon>
        <taxon>Bacteroidota</taxon>
        <taxon>Cytophagia</taxon>
        <taxon>Cytophagales</taxon>
        <taxon>Hymenobacteraceae</taxon>
        <taxon>Rufibacter</taxon>
    </lineage>
</organism>
<keyword evidence="2" id="KW-1185">Reference proteome</keyword>
<sequence>MQTTRLRVNEKVYQHLMWFLRKFTKEELR</sequence>